<keyword evidence="2" id="KW-1185">Reference proteome</keyword>
<dbReference type="RefSeq" id="WP_190785114.1">
    <property type="nucleotide sequence ID" value="NZ_JACWZZ010000003.1"/>
</dbReference>
<dbReference type="Proteomes" id="UP000642468">
    <property type="component" value="Unassembled WGS sequence"/>
</dbReference>
<evidence type="ECO:0000313" key="1">
    <source>
        <dbReference type="EMBL" id="MBD2716130.1"/>
    </source>
</evidence>
<dbReference type="EMBL" id="JACWZZ010000003">
    <property type="protein sequence ID" value="MBD2716130.1"/>
    <property type="molecule type" value="Genomic_DNA"/>
</dbReference>
<organism evidence="1 2">
    <name type="scientific">Hymenobacter duratus</name>
    <dbReference type="NCBI Taxonomy" id="2771356"/>
    <lineage>
        <taxon>Bacteria</taxon>
        <taxon>Pseudomonadati</taxon>
        <taxon>Bacteroidota</taxon>
        <taxon>Cytophagia</taxon>
        <taxon>Cytophagales</taxon>
        <taxon>Hymenobacteraceae</taxon>
        <taxon>Hymenobacter</taxon>
    </lineage>
</organism>
<accession>A0ABR8JH07</accession>
<name>A0ABR8JH07_9BACT</name>
<comment type="caution">
    <text evidence="1">The sequence shown here is derived from an EMBL/GenBank/DDBJ whole genome shotgun (WGS) entry which is preliminary data.</text>
</comment>
<gene>
    <name evidence="1" type="ORF">IC231_13880</name>
</gene>
<evidence type="ECO:0000313" key="2">
    <source>
        <dbReference type="Proteomes" id="UP000642468"/>
    </source>
</evidence>
<reference evidence="1 2" key="1">
    <citation type="submission" date="2020-09" db="EMBL/GenBank/DDBJ databases">
        <authorList>
            <person name="Kim M.K."/>
        </authorList>
    </citation>
    <scope>NUCLEOTIDE SEQUENCE [LARGE SCALE GENOMIC DNA]</scope>
    <source>
        <strain evidence="1 2">BT646</strain>
    </source>
</reference>
<proteinExistence type="predicted"/>
<protein>
    <submittedName>
        <fullName evidence="1">Uncharacterized protein</fullName>
    </submittedName>
</protein>
<sequence length="178" mass="20070">MLLFAPFLLLIRSWEWLIARLRATIGWPTGSPPPPPSLISLLRSPKVKLSYLPGWAFNITPPEFADWIVKNVDDEYTMTDSVVQLHTAPAIVGLHQQLIGALRHPWREGILLQLLEATNRPDGPAGTSWLVYLDLETLHWQRLQELKQCQLESTPDAPDVLRGWLEDGSEVCLHVAAV</sequence>